<accession>A0ABQ9NI90</accession>
<evidence type="ECO:0000313" key="3">
    <source>
        <dbReference type="Proteomes" id="UP001172684"/>
    </source>
</evidence>
<comment type="caution">
    <text evidence="2">The sequence shown here is derived from an EMBL/GenBank/DDBJ whole genome shotgun (WGS) entry which is preliminary data.</text>
</comment>
<name>A0ABQ9NI90_9PEZI</name>
<proteinExistence type="predicted"/>
<dbReference type="PANTHER" id="PTHR38049:SF1">
    <property type="entry name" value="PROTEIN KINASE DOMAIN-CONTAINING PROTEIN"/>
    <property type="match status" value="1"/>
</dbReference>
<evidence type="ECO:0008006" key="4">
    <source>
        <dbReference type="Google" id="ProtNLM"/>
    </source>
</evidence>
<keyword evidence="1" id="KW-0732">Signal</keyword>
<evidence type="ECO:0000313" key="2">
    <source>
        <dbReference type="EMBL" id="KAJ9658211.1"/>
    </source>
</evidence>
<gene>
    <name evidence="2" type="ORF">H2201_007884</name>
</gene>
<dbReference type="EMBL" id="JAPDRL010000090">
    <property type="protein sequence ID" value="KAJ9658211.1"/>
    <property type="molecule type" value="Genomic_DNA"/>
</dbReference>
<keyword evidence="3" id="KW-1185">Reference proteome</keyword>
<sequence>MVLSLFFGGVITAIPVVTGVAEGVSHQKQQNAEAAELAKRMIKFHLDVFRDAKSSVRDKVHGMTVVLKNDRLYLAPKDPGTGNPLSTARDNGKATHPFMGFYIEYPDPELHPDTRGLVSTISLDPPMLNWIYMDKETQELKYGNRTQSREHIVGPWDWTSDEPGSGLTLDDWEGFVAVEEVDEMGKLTGEWTIYYDYYDNGLKGKVEGRRTLECSLERRICADEMQLEQNQINVKTRGNIGVVDQSVRK</sequence>
<feature type="chain" id="PRO_5045436862" description="Type II secretion system protein" evidence="1">
    <location>
        <begin position="20"/>
        <end position="249"/>
    </location>
</feature>
<evidence type="ECO:0000256" key="1">
    <source>
        <dbReference type="SAM" id="SignalP"/>
    </source>
</evidence>
<feature type="signal peptide" evidence="1">
    <location>
        <begin position="1"/>
        <end position="19"/>
    </location>
</feature>
<dbReference type="Proteomes" id="UP001172684">
    <property type="component" value="Unassembled WGS sequence"/>
</dbReference>
<dbReference type="PANTHER" id="PTHR38049">
    <property type="entry name" value="RICIN B LECTIN DOMAIN-CONTAINING PROTEIN"/>
    <property type="match status" value="1"/>
</dbReference>
<protein>
    <recommendedName>
        <fullName evidence="4">Type II secretion system protein</fullName>
    </recommendedName>
</protein>
<organism evidence="2 3">
    <name type="scientific">Coniosporium apollinis</name>
    <dbReference type="NCBI Taxonomy" id="61459"/>
    <lineage>
        <taxon>Eukaryota</taxon>
        <taxon>Fungi</taxon>
        <taxon>Dikarya</taxon>
        <taxon>Ascomycota</taxon>
        <taxon>Pezizomycotina</taxon>
        <taxon>Dothideomycetes</taxon>
        <taxon>Dothideomycetes incertae sedis</taxon>
        <taxon>Coniosporium</taxon>
    </lineage>
</organism>
<reference evidence="2" key="1">
    <citation type="submission" date="2022-10" db="EMBL/GenBank/DDBJ databases">
        <title>Culturing micro-colonial fungi from biological soil crusts in the Mojave desert and describing Neophaeococcomyces mojavensis, and introducing the new genera and species Taxawa tesnikishii.</title>
        <authorList>
            <person name="Kurbessoian T."/>
            <person name="Stajich J.E."/>
        </authorList>
    </citation>
    <scope>NUCLEOTIDE SEQUENCE</scope>
    <source>
        <strain evidence="2">TK_1</strain>
    </source>
</reference>